<evidence type="ECO:0000313" key="2">
    <source>
        <dbReference type="EMBL" id="CAG5099059.1"/>
    </source>
</evidence>
<feature type="region of interest" description="Disordered" evidence="1">
    <location>
        <begin position="259"/>
        <end position="291"/>
    </location>
</feature>
<reference evidence="2 3" key="1">
    <citation type="submission" date="2021-04" db="EMBL/GenBank/DDBJ databases">
        <authorList>
            <person name="Bliznina A."/>
        </authorList>
    </citation>
    <scope>NUCLEOTIDE SEQUENCE [LARGE SCALE GENOMIC DNA]</scope>
</reference>
<evidence type="ECO:0000256" key="1">
    <source>
        <dbReference type="SAM" id="MobiDB-lite"/>
    </source>
</evidence>
<proteinExistence type="predicted"/>
<dbReference type="Proteomes" id="UP001158576">
    <property type="component" value="Chromosome XSR"/>
</dbReference>
<keyword evidence="3" id="KW-1185">Reference proteome</keyword>
<organism evidence="2 3">
    <name type="scientific">Oikopleura dioica</name>
    <name type="common">Tunicate</name>
    <dbReference type="NCBI Taxonomy" id="34765"/>
    <lineage>
        <taxon>Eukaryota</taxon>
        <taxon>Metazoa</taxon>
        <taxon>Chordata</taxon>
        <taxon>Tunicata</taxon>
        <taxon>Appendicularia</taxon>
        <taxon>Copelata</taxon>
        <taxon>Oikopleuridae</taxon>
        <taxon>Oikopleura</taxon>
    </lineage>
</organism>
<protein>
    <submittedName>
        <fullName evidence="2">Oidioi.mRNA.OKI2018_I69.XSR.g16212.t1.cds</fullName>
    </submittedName>
</protein>
<accession>A0ABN7SLP9</accession>
<evidence type="ECO:0000313" key="3">
    <source>
        <dbReference type="Proteomes" id="UP001158576"/>
    </source>
</evidence>
<gene>
    <name evidence="2" type="ORF">OKIOD_LOCUS7770</name>
</gene>
<name>A0ABN7SLP9_OIKDI</name>
<sequence length="291" mass="34988">MNLEEFAKIIARNANNQFLKGINLVGFENQLLIAEAKNQFNEAEISFDEGSKPSEATYEEWQTFLFNQWQPLRRRFPQLWNKRLKMQENFDEYLGNCEEDGSANWPFKLNPEREVYIFNPKKFPPSFTSDFLEITFTPNKESFIPRDKFTPNVMQRSVLSTVEWSMHFEPWVSKGRRFEKAKSRKLRKKLAEAYLQNKQRKQICNRFEHSATINDPVEHKALPVVNRSYQRGQRGKFSAYSHQRRFERNQLDKNIREQVREHEKKKTVKLSQDKLDKMQAYQRKIQSQRHR</sequence>
<dbReference type="EMBL" id="OU015569">
    <property type="protein sequence ID" value="CAG5099059.1"/>
    <property type="molecule type" value="Genomic_DNA"/>
</dbReference>